<gene>
    <name evidence="2" type="ORF">F6B93_22445</name>
</gene>
<feature type="transmembrane region" description="Helical" evidence="1">
    <location>
        <begin position="116"/>
        <end position="133"/>
    </location>
</feature>
<reference evidence="2" key="1">
    <citation type="submission" date="2019-12" db="EMBL/GenBank/DDBJ databases">
        <title>Mycobacterium spongiae sp. nov.</title>
        <authorList>
            <person name="Stinear T."/>
        </authorList>
    </citation>
    <scope>NUCLEOTIDE SEQUENCE</scope>
    <source>
        <strain evidence="2">FSD4b-SM</strain>
    </source>
</reference>
<keyword evidence="1" id="KW-1133">Transmembrane helix</keyword>
<evidence type="ECO:0000256" key="1">
    <source>
        <dbReference type="SAM" id="Phobius"/>
    </source>
</evidence>
<dbReference type="AlphaFoldDB" id="A0A975K1R3"/>
<feature type="transmembrane region" description="Helical" evidence="1">
    <location>
        <begin position="25"/>
        <end position="42"/>
    </location>
</feature>
<dbReference type="RefSeq" id="WP_211697055.1">
    <property type="nucleotide sequence ID" value="NZ_CP046600.1"/>
</dbReference>
<sequence length="220" mass="23937">MAIGVLAIAAVPFFVDLPERLHRRIYWFGFLVGTILMSIAVSPRGWHASLAICIAGAMIAAGFAFFYDDSLLKIGNRYFSYTMRPPGQQSPSSDGEEPYQPPPDSYLGVVSARNHWWLVAVSACVIGTGPYIVGWTWKISMLVGAAIVGAALSGWDDAGRRLPIARGQRVQFAIASLASLMVFALPLIAYLGAYFAASRWSPARRDRALGRDLGETPEPE</sequence>
<protein>
    <submittedName>
        <fullName evidence="2">Uncharacterized protein</fullName>
    </submittedName>
</protein>
<name>A0A975K1R3_9MYCO</name>
<feature type="transmembrane region" description="Helical" evidence="1">
    <location>
        <begin position="48"/>
        <end position="67"/>
    </location>
</feature>
<dbReference type="EMBL" id="CP046600">
    <property type="protein sequence ID" value="QUR69468.1"/>
    <property type="molecule type" value="Genomic_DNA"/>
</dbReference>
<evidence type="ECO:0000313" key="3">
    <source>
        <dbReference type="Proteomes" id="UP000682202"/>
    </source>
</evidence>
<keyword evidence="1" id="KW-0472">Membrane</keyword>
<feature type="transmembrane region" description="Helical" evidence="1">
    <location>
        <begin position="170"/>
        <end position="197"/>
    </location>
</feature>
<dbReference type="KEGG" id="mspg:F6B93_22445"/>
<keyword evidence="1" id="KW-0812">Transmembrane</keyword>
<keyword evidence="3" id="KW-1185">Reference proteome</keyword>
<evidence type="ECO:0000313" key="2">
    <source>
        <dbReference type="EMBL" id="QUR69468.1"/>
    </source>
</evidence>
<accession>A0A975K1R3</accession>
<organism evidence="2 3">
    <name type="scientific">Mycobacterium spongiae</name>
    <dbReference type="NCBI Taxonomy" id="886343"/>
    <lineage>
        <taxon>Bacteria</taxon>
        <taxon>Bacillati</taxon>
        <taxon>Actinomycetota</taxon>
        <taxon>Actinomycetes</taxon>
        <taxon>Mycobacteriales</taxon>
        <taxon>Mycobacteriaceae</taxon>
        <taxon>Mycobacterium</taxon>
    </lineage>
</organism>
<proteinExistence type="predicted"/>
<dbReference type="Proteomes" id="UP000682202">
    <property type="component" value="Chromosome"/>
</dbReference>